<accession>A0A1J8PYJ2</accession>
<evidence type="ECO:0000313" key="2">
    <source>
        <dbReference type="Proteomes" id="UP000183567"/>
    </source>
</evidence>
<dbReference type="Proteomes" id="UP000183567">
    <property type="component" value="Unassembled WGS sequence"/>
</dbReference>
<comment type="caution">
    <text evidence="1">The sequence shown here is derived from an EMBL/GenBank/DDBJ whole genome shotgun (WGS) entry which is preliminary data.</text>
</comment>
<sequence>MRWARSGAITGGYANEEGLVAYAGRQAQLRKDLADCFEKM</sequence>
<protein>
    <submittedName>
        <fullName evidence="1">Uncharacterized protein</fullName>
    </submittedName>
</protein>
<dbReference type="EMBL" id="LVVM01003978">
    <property type="protein sequence ID" value="OJA13909.1"/>
    <property type="molecule type" value="Genomic_DNA"/>
</dbReference>
<dbReference type="AlphaFoldDB" id="A0A1J8PYJ2"/>
<reference evidence="1 2" key="1">
    <citation type="submission" date="2016-03" db="EMBL/GenBank/DDBJ databases">
        <title>Comparative genomics of the ectomycorrhizal sister species Rhizopogon vinicolor and Rhizopogon vesiculosus (Basidiomycota: Boletales) reveals a divergence of the mating type B locus.</title>
        <authorList>
            <person name="Mujic A.B."/>
            <person name="Kuo A."/>
            <person name="Tritt A."/>
            <person name="Lipzen A."/>
            <person name="Chen C."/>
            <person name="Johnson J."/>
            <person name="Sharma A."/>
            <person name="Barry K."/>
            <person name="Grigoriev I.V."/>
            <person name="Spatafora J.W."/>
        </authorList>
    </citation>
    <scope>NUCLEOTIDE SEQUENCE [LARGE SCALE GENOMIC DNA]</scope>
    <source>
        <strain evidence="1 2">AM-OR11-056</strain>
    </source>
</reference>
<evidence type="ECO:0000313" key="1">
    <source>
        <dbReference type="EMBL" id="OJA13909.1"/>
    </source>
</evidence>
<keyword evidence="2" id="KW-1185">Reference proteome</keyword>
<organism evidence="1 2">
    <name type="scientific">Rhizopogon vesiculosus</name>
    <dbReference type="NCBI Taxonomy" id="180088"/>
    <lineage>
        <taxon>Eukaryota</taxon>
        <taxon>Fungi</taxon>
        <taxon>Dikarya</taxon>
        <taxon>Basidiomycota</taxon>
        <taxon>Agaricomycotina</taxon>
        <taxon>Agaricomycetes</taxon>
        <taxon>Agaricomycetidae</taxon>
        <taxon>Boletales</taxon>
        <taxon>Suillineae</taxon>
        <taxon>Rhizopogonaceae</taxon>
        <taxon>Rhizopogon</taxon>
    </lineage>
</organism>
<proteinExistence type="predicted"/>
<dbReference type="OrthoDB" id="2670886at2759"/>
<name>A0A1J8PYJ2_9AGAM</name>
<gene>
    <name evidence="1" type="ORF">AZE42_12990</name>
</gene>